<dbReference type="RefSeq" id="WP_073235319.1">
    <property type="nucleotide sequence ID" value="NZ_FQUQ01000005.1"/>
</dbReference>
<dbReference type="Gene3D" id="3.10.450.50">
    <property type="match status" value="1"/>
</dbReference>
<evidence type="ECO:0008006" key="3">
    <source>
        <dbReference type="Google" id="ProtNLM"/>
    </source>
</evidence>
<gene>
    <name evidence="1" type="ORF">SAMN04488522_105499</name>
</gene>
<protein>
    <recommendedName>
        <fullName evidence="3">DUF4440 domain-containing protein</fullName>
    </recommendedName>
</protein>
<dbReference type="STRING" id="288992.SAMN04488522_105499"/>
<dbReference type="EMBL" id="FQUQ01000005">
    <property type="protein sequence ID" value="SHG43646.1"/>
    <property type="molecule type" value="Genomic_DNA"/>
</dbReference>
<dbReference type="SUPFAM" id="SSF54427">
    <property type="entry name" value="NTF2-like"/>
    <property type="match status" value="1"/>
</dbReference>
<sequence>MKTLFFTALVLLSFSVKSRAQQQDPHTRKELEKVIEDFRTSIIEKDSVKFYTLFHQAPVVWIGVDKEKSQRHFKSKNKNYKSNFFSDSPQGFIRRIVTEKEPEEEKFYDIKIEGDERIASITFSYSYWRSGEKQNWGKESWALIRANGLWKITAVLFSSEMENVTSEPKSN</sequence>
<dbReference type="Proteomes" id="UP000184287">
    <property type="component" value="Unassembled WGS sequence"/>
</dbReference>
<dbReference type="InterPro" id="IPR032710">
    <property type="entry name" value="NTF2-like_dom_sf"/>
</dbReference>
<name>A0A1M5JSX7_9SPHI</name>
<keyword evidence="2" id="KW-1185">Reference proteome</keyword>
<accession>A0A1M5JSX7</accession>
<evidence type="ECO:0000313" key="2">
    <source>
        <dbReference type="Proteomes" id="UP000184287"/>
    </source>
</evidence>
<evidence type="ECO:0000313" key="1">
    <source>
        <dbReference type="EMBL" id="SHG43646.1"/>
    </source>
</evidence>
<organism evidence="1 2">
    <name type="scientific">Pedobacter caeni</name>
    <dbReference type="NCBI Taxonomy" id="288992"/>
    <lineage>
        <taxon>Bacteria</taxon>
        <taxon>Pseudomonadati</taxon>
        <taxon>Bacteroidota</taxon>
        <taxon>Sphingobacteriia</taxon>
        <taxon>Sphingobacteriales</taxon>
        <taxon>Sphingobacteriaceae</taxon>
        <taxon>Pedobacter</taxon>
    </lineage>
</organism>
<reference evidence="2" key="1">
    <citation type="submission" date="2016-11" db="EMBL/GenBank/DDBJ databases">
        <authorList>
            <person name="Varghese N."/>
            <person name="Submissions S."/>
        </authorList>
    </citation>
    <scope>NUCLEOTIDE SEQUENCE [LARGE SCALE GENOMIC DNA]</scope>
    <source>
        <strain evidence="2">DSM 16990</strain>
    </source>
</reference>
<dbReference type="AlphaFoldDB" id="A0A1M5JSX7"/>
<proteinExistence type="predicted"/>
<dbReference type="OrthoDB" id="760475at2"/>